<evidence type="ECO:0000259" key="1">
    <source>
        <dbReference type="Pfam" id="PF04738"/>
    </source>
</evidence>
<dbReference type="Proteomes" id="UP000249754">
    <property type="component" value="Unassembled WGS sequence"/>
</dbReference>
<protein>
    <submittedName>
        <fullName evidence="3">Thiopeptide-type bacteriocin biosynthesis protein</fullName>
    </submittedName>
</protein>
<dbReference type="InterPro" id="IPR023809">
    <property type="entry name" value="Thiopep_bacteriocin_synth_dom"/>
</dbReference>
<sequence>MIKSYSFVLLRAPLQSLNLANDFSANRQTLLQEGIYLSSPEFWKELLKENDLTAKEKEKLELSFAKYWLRSCSRCTPYGTLAGVKLVDIKAEETNLQLDHADQHIRSVRLDMNYLNEIITYLNTVPEIVRQLKFFTNNSLYELPDSYRYATYSLIDTQRVYELTSIEKTNYIRGILLAAQKGATLESLAQILKDHENISLEEAAEFITDMVDSQLILSDLEPCVTGKDPLDLLIERLETLYHVDELLVKLKEVQQLIKNPKAGVNYYKEIENSLKALDFPIEIPPNLLQTDLFFAAKAQKIDQGIIDRILKQTDDLYALSLSGEGRDLNNFKTKFSARYEFEEVPLSLALDAELGIGYAGSDQSSAGENRLVENLILKGPVAGKTINFDYIQEFVLHKHNDYLQHQKTAIEITEEELKLFKPRIANYKFSNSLHLMGSLLKSDGKLDAENFIFELFSFGGTSSGNLLSRFAHGDQQLCDFTKYILKEEEKEFPDHIYADIVHLPQARVGNVLLRPLLRKYEIPYIGKSGLTPENQIPVEDIMVCVKNNKVLLRSKKHNKYILPKLTSAHNFSTRSLPVYKFLCDLQTQGQAQPDAWNWGVLSSLAYLPRVVYKNLIVRKARWILKKDDLPAIPKERNDYLSYCQALRTQYQIPQKVAYVESDNKLLIDLEQQTGADLFIHYLKRYESVQLEEFLFTNENCIVYDANGNPHTNELIIPLKREQSVSDHNLAKRTVKNELTSPKDETQVKRKFSPFSEWLFFKIYCGPTAGEKILKNELLEFVEDGIEQNLFEKFHFIRYIDESFHIRVRFYNSDLAKQLKVQQQFMGKLEPLLANNLISKVVLDTYSRELERYGAPIITEVESLFFNDSLAVLKFARLLDSPELEEYRFLFALRGADMLLTDFGYTTLEKKELLKRLQIGFFREFGSDPGLQKQLNEKYRQKQKSIFLHMNADLDELNEIEEAVAVYQKRSAMNRLVYQTILLKSGNQTPPDDLMESLLHMYLNRLLVNNPRKHELVIYHFLEKYYSSQLAISTHVPKLAITP</sequence>
<gene>
    <name evidence="3" type="ORF">LY11_00359</name>
</gene>
<dbReference type="Pfam" id="PF04738">
    <property type="entry name" value="Lant_dehydr_N"/>
    <property type="match status" value="1"/>
</dbReference>
<dbReference type="RefSeq" id="WP_170132597.1">
    <property type="nucleotide sequence ID" value="NZ_QLLR01000001.1"/>
</dbReference>
<evidence type="ECO:0000313" key="3">
    <source>
        <dbReference type="EMBL" id="RAJ37283.1"/>
    </source>
</evidence>
<dbReference type="EMBL" id="QLLR01000001">
    <property type="protein sequence ID" value="RAJ37283.1"/>
    <property type="molecule type" value="Genomic_DNA"/>
</dbReference>
<dbReference type="STRING" id="188932.AY601_2739"/>
<evidence type="ECO:0000259" key="2">
    <source>
        <dbReference type="Pfam" id="PF14028"/>
    </source>
</evidence>
<evidence type="ECO:0000313" key="4">
    <source>
        <dbReference type="Proteomes" id="UP000249754"/>
    </source>
</evidence>
<reference evidence="3 4" key="1">
    <citation type="submission" date="2018-06" db="EMBL/GenBank/DDBJ databases">
        <title>Genomic Encyclopedia of Archaeal and Bacterial Type Strains, Phase II (KMG-II): from individual species to whole genera.</title>
        <authorList>
            <person name="Goeker M."/>
        </authorList>
    </citation>
    <scope>NUCLEOTIDE SEQUENCE [LARGE SCALE GENOMIC DNA]</scope>
    <source>
        <strain evidence="3 4">DSM 14825</strain>
    </source>
</reference>
<name>A0A327TCC1_9SPHI</name>
<organism evidence="3 4">
    <name type="scientific">Pedobacter cryoconitis</name>
    <dbReference type="NCBI Taxonomy" id="188932"/>
    <lineage>
        <taxon>Bacteria</taxon>
        <taxon>Pseudomonadati</taxon>
        <taxon>Bacteroidota</taxon>
        <taxon>Sphingobacteriia</taxon>
        <taxon>Sphingobacteriales</taxon>
        <taxon>Sphingobacteriaceae</taxon>
        <taxon>Pedobacter</taxon>
    </lineage>
</organism>
<dbReference type="InterPro" id="IPR006827">
    <property type="entry name" value="Lant_deHydtase_N"/>
</dbReference>
<comment type="caution">
    <text evidence="3">The sequence shown here is derived from an EMBL/GenBank/DDBJ whole genome shotgun (WGS) entry which is preliminary data.</text>
</comment>
<dbReference type="NCBIfam" id="TIGR03891">
    <property type="entry name" value="thiopep_ocin"/>
    <property type="match status" value="1"/>
</dbReference>
<accession>A0A327TCC1</accession>
<proteinExistence type="predicted"/>
<dbReference type="AlphaFoldDB" id="A0A327TCC1"/>
<feature type="domain" description="Thiopeptide-type bacteriocin biosynthesis" evidence="2">
    <location>
        <begin position="757"/>
        <end position="1025"/>
    </location>
</feature>
<feature type="domain" description="Lantibiotic dehydratase N-terminal" evidence="1">
    <location>
        <begin position="29"/>
        <end position="676"/>
    </location>
</feature>
<dbReference type="Pfam" id="PF14028">
    <property type="entry name" value="Lant_dehydr_C"/>
    <property type="match status" value="1"/>
</dbReference>